<dbReference type="NCBIfam" id="TIGR01222">
    <property type="entry name" value="minC"/>
    <property type="match status" value="1"/>
</dbReference>
<keyword evidence="1 5" id="KW-0132">Cell division</keyword>
<dbReference type="STRING" id="373903.Hore_14200"/>
<protein>
    <recommendedName>
        <fullName evidence="5">Probable septum site-determining protein MinC</fullName>
    </recommendedName>
</protein>
<dbReference type="GO" id="GO:1901891">
    <property type="term" value="P:regulation of cell septum assembly"/>
    <property type="evidence" value="ECO:0007669"/>
    <property type="project" value="InterPro"/>
</dbReference>
<evidence type="ECO:0000313" key="8">
    <source>
        <dbReference type="Proteomes" id="UP000000719"/>
    </source>
</evidence>
<evidence type="ECO:0000313" key="7">
    <source>
        <dbReference type="EMBL" id="ACL70169.1"/>
    </source>
</evidence>
<dbReference type="PANTHER" id="PTHR34108">
    <property type="entry name" value="SEPTUM SITE-DETERMINING PROTEIN MINC"/>
    <property type="match status" value="1"/>
</dbReference>
<keyword evidence="3 5" id="KW-0131">Cell cycle</keyword>
<dbReference type="GO" id="GO:0000902">
    <property type="term" value="P:cell morphogenesis"/>
    <property type="evidence" value="ECO:0007669"/>
    <property type="project" value="InterPro"/>
</dbReference>
<reference evidence="7 8" key="1">
    <citation type="journal article" date="2009" name="PLoS ONE">
        <title>Genome analysis of the anaerobic thermohalophilic bacterium Halothermothrix orenii.</title>
        <authorList>
            <person name="Mavromatis K."/>
            <person name="Ivanova N."/>
            <person name="Anderson I."/>
            <person name="Lykidis A."/>
            <person name="Hooper S.D."/>
            <person name="Sun H."/>
            <person name="Kunin V."/>
            <person name="Lapidus A."/>
            <person name="Hugenholtz P."/>
            <person name="Patel B."/>
            <person name="Kyrpides N.C."/>
        </authorList>
    </citation>
    <scope>NUCLEOTIDE SEQUENCE [LARGE SCALE GENOMIC DNA]</scope>
    <source>
        <strain evidence="8">H 168 / OCM 544 / DSM 9562</strain>
    </source>
</reference>
<dbReference type="Pfam" id="PF03775">
    <property type="entry name" value="MinC_C"/>
    <property type="match status" value="1"/>
</dbReference>
<dbReference type="RefSeq" id="WP_012636352.1">
    <property type="nucleotide sequence ID" value="NC_011899.1"/>
</dbReference>
<keyword evidence="2 5" id="KW-0717">Septation</keyword>
<evidence type="ECO:0000256" key="4">
    <source>
        <dbReference type="ARBA" id="ARBA00046874"/>
    </source>
</evidence>
<evidence type="ECO:0000256" key="5">
    <source>
        <dbReference type="HAMAP-Rule" id="MF_00267"/>
    </source>
</evidence>
<dbReference type="PANTHER" id="PTHR34108:SF1">
    <property type="entry name" value="SEPTUM SITE-DETERMINING PROTEIN MINC"/>
    <property type="match status" value="1"/>
</dbReference>
<dbReference type="SUPFAM" id="SSF63848">
    <property type="entry name" value="Cell-division inhibitor MinC, C-terminal domain"/>
    <property type="match status" value="1"/>
</dbReference>
<dbReference type="InterPro" id="IPR013033">
    <property type="entry name" value="MinC"/>
</dbReference>
<comment type="subunit">
    <text evidence="4 5">Interacts with MinD and FtsZ.</text>
</comment>
<dbReference type="Gene3D" id="3.30.160.540">
    <property type="match status" value="1"/>
</dbReference>
<proteinExistence type="inferred from homology"/>
<dbReference type="InterPro" id="IPR005526">
    <property type="entry name" value="Septum_form_inhib_MinC_C"/>
</dbReference>
<dbReference type="KEGG" id="hor:Hore_14200"/>
<accession>B8CY00</accession>
<dbReference type="InterPro" id="IPR036145">
    <property type="entry name" value="MinC_C_sf"/>
</dbReference>
<dbReference type="HOGENOM" id="CLU_048711_2_0_9"/>
<dbReference type="Gene3D" id="2.160.20.70">
    <property type="match status" value="1"/>
</dbReference>
<organism evidence="7 8">
    <name type="scientific">Halothermothrix orenii (strain H 168 / OCM 544 / DSM 9562)</name>
    <dbReference type="NCBI Taxonomy" id="373903"/>
    <lineage>
        <taxon>Bacteria</taxon>
        <taxon>Bacillati</taxon>
        <taxon>Bacillota</taxon>
        <taxon>Clostridia</taxon>
        <taxon>Halanaerobiales</taxon>
        <taxon>Halothermotrichaceae</taxon>
        <taxon>Halothermothrix</taxon>
    </lineage>
</organism>
<dbReference type="GO" id="GO:0000917">
    <property type="term" value="P:division septum assembly"/>
    <property type="evidence" value="ECO:0007669"/>
    <property type="project" value="UniProtKB-KW"/>
</dbReference>
<dbReference type="OrthoDB" id="9790810at2"/>
<name>B8CY00_HALOH</name>
<evidence type="ECO:0000256" key="1">
    <source>
        <dbReference type="ARBA" id="ARBA00022618"/>
    </source>
</evidence>
<sequence>MTMSYPISIQVNSKGVTINLNPEVDFSVLKNAFHRHVEEASDFFAGVDVFLNGGGRTFSLDEMQELINIASNYRQVKNIYFVNEEEKNTGLNDTVLIPRTIRSGQRINYPTNVVIIGDINPGAEVIAAGDIIVLGKIRGVVHAGARGSNRAQVIALKLEPTQLRIGNIISRPPEGESDRNKIRPEKAYIKGSNIIVEELDL</sequence>
<evidence type="ECO:0000259" key="6">
    <source>
        <dbReference type="Pfam" id="PF03775"/>
    </source>
</evidence>
<feature type="domain" description="Septum formation inhibitor MinC C-terminal" evidence="6">
    <location>
        <begin position="97"/>
        <end position="196"/>
    </location>
</feature>
<dbReference type="Proteomes" id="UP000000719">
    <property type="component" value="Chromosome"/>
</dbReference>
<dbReference type="eggNOG" id="COG0850">
    <property type="taxonomic scope" value="Bacteria"/>
</dbReference>
<dbReference type="EMBL" id="CP001098">
    <property type="protein sequence ID" value="ACL70169.1"/>
    <property type="molecule type" value="Genomic_DNA"/>
</dbReference>
<gene>
    <name evidence="5" type="primary">minC</name>
    <name evidence="7" type="ordered locus">Hore_14200</name>
</gene>
<dbReference type="InterPro" id="IPR016098">
    <property type="entry name" value="CAP/MinC_C"/>
</dbReference>
<keyword evidence="8" id="KW-1185">Reference proteome</keyword>
<dbReference type="HAMAP" id="MF_00267">
    <property type="entry name" value="MinC"/>
    <property type="match status" value="1"/>
</dbReference>
<evidence type="ECO:0000256" key="2">
    <source>
        <dbReference type="ARBA" id="ARBA00023210"/>
    </source>
</evidence>
<comment type="function">
    <text evidence="5">Cell division inhibitor that blocks the formation of polar Z ring septums. Rapidly oscillates between the poles of the cell to destabilize FtsZ filaments that have formed before they mature into polar Z rings. Prevents FtsZ polymerization.</text>
</comment>
<comment type="similarity">
    <text evidence="5">Belongs to the MinC family.</text>
</comment>
<evidence type="ECO:0000256" key="3">
    <source>
        <dbReference type="ARBA" id="ARBA00023306"/>
    </source>
</evidence>
<dbReference type="AlphaFoldDB" id="B8CY00"/>